<protein>
    <recommendedName>
        <fullName evidence="5">triose-phosphate isomerase</fullName>
        <ecNumber evidence="5">5.3.1.1</ecNumber>
    </recommendedName>
</protein>
<dbReference type="EC" id="5.3.1.1" evidence="5"/>
<evidence type="ECO:0000256" key="3">
    <source>
        <dbReference type="ARBA" id="ARBA00007422"/>
    </source>
</evidence>
<dbReference type="PROSITE" id="PS51440">
    <property type="entry name" value="TIM_2"/>
    <property type="match status" value="1"/>
</dbReference>
<evidence type="ECO:0000256" key="8">
    <source>
        <dbReference type="ARBA" id="ARBA00022741"/>
    </source>
</evidence>
<dbReference type="GO" id="GO:0000226">
    <property type="term" value="P:microtubule cytoskeleton organization"/>
    <property type="evidence" value="ECO:0007669"/>
    <property type="project" value="TreeGrafter"/>
</dbReference>
<dbReference type="InterPro" id="IPR020861">
    <property type="entry name" value="Triosephosphate_isomerase_AS"/>
</dbReference>
<dbReference type="GO" id="GO:0036064">
    <property type="term" value="C:ciliary basal body"/>
    <property type="evidence" value="ECO:0007669"/>
    <property type="project" value="TreeGrafter"/>
</dbReference>
<dbReference type="PANTHER" id="PTHR12241:SF147">
    <property type="entry name" value="TUBULIN POLYGLUTAMYLASE TTLL7"/>
    <property type="match status" value="1"/>
</dbReference>
<evidence type="ECO:0000313" key="12">
    <source>
        <dbReference type="EMBL" id="KAG6953629.1"/>
    </source>
</evidence>
<keyword evidence="6" id="KW-0312">Gluconeogenesis</keyword>
<feature type="non-terminal residue" evidence="12">
    <location>
        <position position="1"/>
    </location>
</feature>
<dbReference type="Pfam" id="PF00121">
    <property type="entry name" value="TIM"/>
    <property type="match status" value="1"/>
</dbReference>
<dbReference type="NCBIfam" id="TIGR00419">
    <property type="entry name" value="tim"/>
    <property type="match status" value="1"/>
</dbReference>
<dbReference type="EMBL" id="JAENGZ010000811">
    <property type="protein sequence ID" value="KAG6953629.1"/>
    <property type="molecule type" value="Genomic_DNA"/>
</dbReference>
<dbReference type="Pfam" id="PF03133">
    <property type="entry name" value="TTL"/>
    <property type="match status" value="1"/>
</dbReference>
<comment type="caution">
    <text evidence="12">The sequence shown here is derived from an EMBL/GenBank/DDBJ whole genome shotgun (WGS) entry which is preliminary data.</text>
</comment>
<reference evidence="12" key="1">
    <citation type="submission" date="2021-01" db="EMBL/GenBank/DDBJ databases">
        <title>Phytophthora aleatoria, a newly-described species from Pinus radiata is distinct from Phytophthora cactorum isolates based on comparative genomics.</title>
        <authorList>
            <person name="Mcdougal R."/>
            <person name="Panda P."/>
            <person name="Williams N."/>
            <person name="Studholme D.J."/>
        </authorList>
    </citation>
    <scope>NUCLEOTIDE SEQUENCE</scope>
    <source>
        <strain evidence="12">NZFS 3830</strain>
    </source>
</reference>
<dbReference type="GO" id="GO:0070740">
    <property type="term" value="F:tubulin-glutamic acid ligase activity"/>
    <property type="evidence" value="ECO:0007669"/>
    <property type="project" value="TreeGrafter"/>
</dbReference>
<evidence type="ECO:0000256" key="5">
    <source>
        <dbReference type="ARBA" id="ARBA00011940"/>
    </source>
</evidence>
<keyword evidence="7" id="KW-0436">Ligase</keyword>
<keyword evidence="9" id="KW-0067">ATP-binding</keyword>
<proteinExistence type="inferred from homology"/>
<dbReference type="GO" id="GO:0004807">
    <property type="term" value="F:triose-phosphate isomerase activity"/>
    <property type="evidence" value="ECO:0007669"/>
    <property type="project" value="UniProtKB-EC"/>
</dbReference>
<evidence type="ECO:0000256" key="7">
    <source>
        <dbReference type="ARBA" id="ARBA00022598"/>
    </source>
</evidence>
<evidence type="ECO:0000256" key="11">
    <source>
        <dbReference type="ARBA" id="ARBA00023235"/>
    </source>
</evidence>
<evidence type="ECO:0000256" key="4">
    <source>
        <dbReference type="ARBA" id="ARBA00011738"/>
    </source>
</evidence>
<evidence type="ECO:0000313" key="13">
    <source>
        <dbReference type="Proteomes" id="UP000688947"/>
    </source>
</evidence>
<dbReference type="GO" id="GO:0006096">
    <property type="term" value="P:glycolytic process"/>
    <property type="evidence" value="ECO:0007669"/>
    <property type="project" value="UniProtKB-KW"/>
</dbReference>
<name>A0A8T1U4T6_9STRA</name>
<dbReference type="CDD" id="cd00311">
    <property type="entry name" value="TIM"/>
    <property type="match status" value="1"/>
</dbReference>
<dbReference type="OrthoDB" id="202825at2759"/>
<organism evidence="12 13">
    <name type="scientific">Phytophthora cactorum</name>
    <dbReference type="NCBI Taxonomy" id="29920"/>
    <lineage>
        <taxon>Eukaryota</taxon>
        <taxon>Sar</taxon>
        <taxon>Stramenopiles</taxon>
        <taxon>Oomycota</taxon>
        <taxon>Peronosporomycetes</taxon>
        <taxon>Peronosporales</taxon>
        <taxon>Peronosporaceae</taxon>
        <taxon>Phytophthora</taxon>
    </lineage>
</organism>
<dbReference type="AlphaFoldDB" id="A0A8T1U4T6"/>
<dbReference type="PANTHER" id="PTHR12241">
    <property type="entry name" value="TUBULIN POLYGLUTAMYLASE"/>
    <property type="match status" value="1"/>
</dbReference>
<dbReference type="InterPro" id="IPR004344">
    <property type="entry name" value="TTL/TTLL_fam"/>
</dbReference>
<dbReference type="GO" id="GO:0005524">
    <property type="term" value="F:ATP binding"/>
    <property type="evidence" value="ECO:0007669"/>
    <property type="project" value="UniProtKB-KW"/>
</dbReference>
<accession>A0A8T1U4T6</accession>
<dbReference type="InterPro" id="IPR000652">
    <property type="entry name" value="Triosephosphate_isomerase"/>
</dbReference>
<dbReference type="PROSITE" id="PS51221">
    <property type="entry name" value="TTL"/>
    <property type="match status" value="1"/>
</dbReference>
<evidence type="ECO:0000256" key="6">
    <source>
        <dbReference type="ARBA" id="ARBA00022432"/>
    </source>
</evidence>
<evidence type="ECO:0000256" key="10">
    <source>
        <dbReference type="ARBA" id="ARBA00023152"/>
    </source>
</evidence>
<dbReference type="InterPro" id="IPR022896">
    <property type="entry name" value="TrioseP_Isoase_bac/euk"/>
</dbReference>
<sequence>MASVSISLDGSQVLHRWQLEMRTSPILLTLSGQQYLILVPIKNGTRSSVRDLVGILNKTVVDPSQVDVIVAPPSLHLDQVQQLLQRDIAVCAQNVSLTGLGAFTGEIAAEQLVDFGISWTITGHSERRAYYGETDEVVAKKTKRALDLGLQAIFCIGETLEQRKAGQTLDVLTRQTKALAAIISEKEWERVVIAYEPVWAIGTGVVATAVQAQEAHQKLRQWIATDVSATVAERVRIIYGGSVNGKNCQELIRLEDVDGFLVGGASLKPEFDTIIRSALYEVVRRVARARGWKLVTDDKPEGKPSVCNIHWIDVPDILPTFKTLLQYQKVNHFPGMANLACKSKLARNLERMKKLFPGEYDFVPRTWILPFDQYDFQQNFNSEGESQRTFIVKPDHMCQGRGVFLTRKLAQIPRGDVLVAQQYVARPLLLDGKKFDLRIYVLVTSCSPLRVYIFKDGLVRMCTADYVTPNADNLEKRFMHLTNYAVNKHSNNFEANKGDGTDGTGSKRSLKWFFAWLKEKLPDEKVDKLWDQI</sequence>
<evidence type="ECO:0000256" key="1">
    <source>
        <dbReference type="ARBA" id="ARBA00004680"/>
    </source>
</evidence>
<evidence type="ECO:0000256" key="9">
    <source>
        <dbReference type="ARBA" id="ARBA00022840"/>
    </source>
</evidence>
<gene>
    <name evidence="12" type="ORF">JG687_00012294</name>
</gene>
<dbReference type="Proteomes" id="UP000688947">
    <property type="component" value="Unassembled WGS sequence"/>
</dbReference>
<keyword evidence="8" id="KW-0547">Nucleotide-binding</keyword>
<dbReference type="VEuPathDB" id="FungiDB:PC110_g548"/>
<dbReference type="PROSITE" id="PS00171">
    <property type="entry name" value="TIM_1"/>
    <property type="match status" value="1"/>
</dbReference>
<dbReference type="HAMAP" id="MF_00147_B">
    <property type="entry name" value="TIM_B"/>
    <property type="match status" value="1"/>
</dbReference>
<dbReference type="GO" id="GO:0006094">
    <property type="term" value="P:gluconeogenesis"/>
    <property type="evidence" value="ECO:0007669"/>
    <property type="project" value="UniProtKB-KW"/>
</dbReference>
<dbReference type="GO" id="GO:0015631">
    <property type="term" value="F:tubulin binding"/>
    <property type="evidence" value="ECO:0007669"/>
    <property type="project" value="TreeGrafter"/>
</dbReference>
<comment type="subunit">
    <text evidence="4">Homodimer.</text>
</comment>
<keyword evidence="11" id="KW-0413">Isomerase</keyword>
<comment type="pathway">
    <text evidence="1">Carbohydrate degradation; glycolysis; D-glyceraldehyde 3-phosphate from glycerone phosphate: step 1/1.</text>
</comment>
<comment type="pathway">
    <text evidence="2">Carbohydrate biosynthesis; gluconeogenesis.</text>
</comment>
<dbReference type="VEuPathDB" id="FungiDB:PC110_g549"/>
<dbReference type="FunFam" id="3.20.20.70:FF:000020">
    <property type="entry name" value="Triosephosphate isomerase"/>
    <property type="match status" value="1"/>
</dbReference>
<keyword evidence="10" id="KW-0324">Glycolysis</keyword>
<comment type="similarity">
    <text evidence="3">Belongs to the triosephosphate isomerase family.</text>
</comment>
<evidence type="ECO:0000256" key="2">
    <source>
        <dbReference type="ARBA" id="ARBA00004742"/>
    </source>
</evidence>